<evidence type="ECO:0000313" key="2">
    <source>
        <dbReference type="Proteomes" id="UP000831701"/>
    </source>
</evidence>
<accession>A0ACB8WSP7</accession>
<dbReference type="EMBL" id="CM041536">
    <property type="protein sequence ID" value="KAI3370862.1"/>
    <property type="molecule type" value="Genomic_DNA"/>
</dbReference>
<comment type="caution">
    <text evidence="1">The sequence shown here is derived from an EMBL/GenBank/DDBJ whole genome shotgun (WGS) entry which is preliminary data.</text>
</comment>
<sequence length="376" mass="43308">MRGFRPSRGTLDQLYTLHRVLEGLWEFAQPVHMCFVDLEKAFDRVPRGILWGCSTSMGSGAFTLLRAVRSLYDRSRNLVRIAGRPSAHVLERFAAECEVAGMRPSEAMVLDRKRRYRHQGESHQSLGINYTISDIRKCVYNVVIKNTIRYPEHEKLPFSQETKKLTTKEAKLRPQERLERDINTTNGHARPHGSMRRSLQPTQVAQVVQLIQDGTSMRAVARRFAVSVSVVSRAWRRYQETGQYIRRRGGGRRRATTQQQDRYLRLCARRNRRSTARALQNDLQQATNVHVSAQTVRNRLHEGGMRARRPQLSVRVSRDTKSTMRIQNILQADFLVCSGPSRLNISKIFIPEPQLRVCAPRTDRQTDRQTSASVCM</sequence>
<keyword evidence="2" id="KW-1185">Reference proteome</keyword>
<name>A0ACB8WSP7_9TELE</name>
<organism evidence="1 2">
    <name type="scientific">Scortum barcoo</name>
    <name type="common">barcoo grunter</name>
    <dbReference type="NCBI Taxonomy" id="214431"/>
    <lineage>
        <taxon>Eukaryota</taxon>
        <taxon>Metazoa</taxon>
        <taxon>Chordata</taxon>
        <taxon>Craniata</taxon>
        <taxon>Vertebrata</taxon>
        <taxon>Euteleostomi</taxon>
        <taxon>Actinopterygii</taxon>
        <taxon>Neopterygii</taxon>
        <taxon>Teleostei</taxon>
        <taxon>Neoteleostei</taxon>
        <taxon>Acanthomorphata</taxon>
        <taxon>Eupercaria</taxon>
        <taxon>Centrarchiformes</taxon>
        <taxon>Terapontoidei</taxon>
        <taxon>Terapontidae</taxon>
        <taxon>Scortum</taxon>
    </lineage>
</organism>
<reference evidence="1" key="1">
    <citation type="submission" date="2022-04" db="EMBL/GenBank/DDBJ databases">
        <title>Jade perch genome.</title>
        <authorList>
            <person name="Chao B."/>
        </authorList>
    </citation>
    <scope>NUCLEOTIDE SEQUENCE</scope>
    <source>
        <strain evidence="1">CB-2022</strain>
    </source>
</reference>
<proteinExistence type="predicted"/>
<evidence type="ECO:0000313" key="1">
    <source>
        <dbReference type="EMBL" id="KAI3370862.1"/>
    </source>
</evidence>
<dbReference type="Proteomes" id="UP000831701">
    <property type="component" value="Chromosome 6"/>
</dbReference>
<protein>
    <submittedName>
        <fullName evidence="1">Uncharacterized protein</fullName>
    </submittedName>
</protein>
<gene>
    <name evidence="1" type="ORF">L3Q82_007379</name>
</gene>